<evidence type="ECO:0000313" key="3">
    <source>
        <dbReference type="Proteomes" id="UP000237105"/>
    </source>
</evidence>
<gene>
    <name evidence="2" type="ORF">PanWU01x14_098660</name>
</gene>
<name>A0A2P5D432_PARAD</name>
<evidence type="ECO:0000313" key="2">
    <source>
        <dbReference type="EMBL" id="PON68062.1"/>
    </source>
</evidence>
<comment type="caution">
    <text evidence="2">The sequence shown here is derived from an EMBL/GenBank/DDBJ whole genome shotgun (WGS) entry which is preliminary data.</text>
</comment>
<evidence type="ECO:0000256" key="1">
    <source>
        <dbReference type="SAM" id="MobiDB-lite"/>
    </source>
</evidence>
<accession>A0A2P5D432</accession>
<proteinExistence type="predicted"/>
<dbReference type="AlphaFoldDB" id="A0A2P5D432"/>
<organism evidence="2 3">
    <name type="scientific">Parasponia andersonii</name>
    <name type="common">Sponia andersonii</name>
    <dbReference type="NCBI Taxonomy" id="3476"/>
    <lineage>
        <taxon>Eukaryota</taxon>
        <taxon>Viridiplantae</taxon>
        <taxon>Streptophyta</taxon>
        <taxon>Embryophyta</taxon>
        <taxon>Tracheophyta</taxon>
        <taxon>Spermatophyta</taxon>
        <taxon>Magnoliopsida</taxon>
        <taxon>eudicotyledons</taxon>
        <taxon>Gunneridae</taxon>
        <taxon>Pentapetalae</taxon>
        <taxon>rosids</taxon>
        <taxon>fabids</taxon>
        <taxon>Rosales</taxon>
        <taxon>Cannabaceae</taxon>
        <taxon>Parasponia</taxon>
    </lineage>
</organism>
<dbReference type="Proteomes" id="UP000237105">
    <property type="component" value="Unassembled WGS sequence"/>
</dbReference>
<dbReference type="EMBL" id="JXTB01000066">
    <property type="protein sequence ID" value="PON68062.1"/>
    <property type="molecule type" value="Genomic_DNA"/>
</dbReference>
<feature type="region of interest" description="Disordered" evidence="1">
    <location>
        <begin position="32"/>
        <end position="51"/>
    </location>
</feature>
<feature type="compositionally biased region" description="Low complexity" evidence="1">
    <location>
        <begin position="32"/>
        <end position="48"/>
    </location>
</feature>
<protein>
    <submittedName>
        <fullName evidence="2">Uncharacterized protein</fullName>
    </submittedName>
</protein>
<sequence length="61" mass="6783">MESTPCCCSALWYKSKERFFFQLNPLKTHNIPNSHPSSSSSSSPSASNLYPAIVPMPMCPF</sequence>
<reference evidence="3" key="1">
    <citation type="submission" date="2016-06" db="EMBL/GenBank/DDBJ databases">
        <title>Parallel loss of symbiosis genes in relatives of nitrogen-fixing non-legume Parasponia.</title>
        <authorList>
            <person name="Van Velzen R."/>
            <person name="Holmer R."/>
            <person name="Bu F."/>
            <person name="Rutten L."/>
            <person name="Van Zeijl A."/>
            <person name="Liu W."/>
            <person name="Santuari L."/>
            <person name="Cao Q."/>
            <person name="Sharma T."/>
            <person name="Shen D."/>
            <person name="Roswanjaya Y."/>
            <person name="Wardhani T."/>
            <person name="Kalhor M.S."/>
            <person name="Jansen J."/>
            <person name="Van den Hoogen J."/>
            <person name="Gungor B."/>
            <person name="Hartog M."/>
            <person name="Hontelez J."/>
            <person name="Verver J."/>
            <person name="Yang W.-C."/>
            <person name="Schijlen E."/>
            <person name="Repin R."/>
            <person name="Schilthuizen M."/>
            <person name="Schranz E."/>
            <person name="Heidstra R."/>
            <person name="Miyata K."/>
            <person name="Fedorova E."/>
            <person name="Kohlen W."/>
            <person name="Bisseling T."/>
            <person name="Smit S."/>
            <person name="Geurts R."/>
        </authorList>
    </citation>
    <scope>NUCLEOTIDE SEQUENCE [LARGE SCALE GENOMIC DNA]</scope>
    <source>
        <strain evidence="3">cv. WU1-14</strain>
    </source>
</reference>
<keyword evidence="3" id="KW-1185">Reference proteome</keyword>